<dbReference type="InterPro" id="IPR008928">
    <property type="entry name" value="6-hairpin_glycosidase_sf"/>
</dbReference>
<dbReference type="EMBL" id="BARU01023234">
    <property type="protein sequence ID" value="GAH50766.1"/>
    <property type="molecule type" value="Genomic_DNA"/>
</dbReference>
<dbReference type="SUPFAM" id="SSF48208">
    <property type="entry name" value="Six-hairpin glycosidases"/>
    <property type="match status" value="1"/>
</dbReference>
<accession>X1FYM1</accession>
<protein>
    <submittedName>
        <fullName evidence="1">Uncharacterized protein</fullName>
    </submittedName>
</protein>
<name>X1FYM1_9ZZZZ</name>
<feature type="non-terminal residue" evidence="1">
    <location>
        <position position="278"/>
    </location>
</feature>
<feature type="non-terminal residue" evidence="1">
    <location>
        <position position="1"/>
    </location>
</feature>
<dbReference type="GO" id="GO:0005975">
    <property type="term" value="P:carbohydrate metabolic process"/>
    <property type="evidence" value="ECO:0007669"/>
    <property type="project" value="InterPro"/>
</dbReference>
<organism evidence="1">
    <name type="scientific">marine sediment metagenome</name>
    <dbReference type="NCBI Taxonomy" id="412755"/>
    <lineage>
        <taxon>unclassified sequences</taxon>
        <taxon>metagenomes</taxon>
        <taxon>ecological metagenomes</taxon>
    </lineage>
</organism>
<sequence>GAYFLQYLRTGDRDAFEIGKLAVQHLMDVDTDHVSGGQYTHNIHHAMGRPGSSHNYPNMSAIYYLVTGSRDALQSARRNGDALIAWSRRTLSGRSLGWTMWGLADLWDLTREQRFRYWALEHARRLEESVEITDGKRVSLSRGGFLYGGTCLNGLLRLHEGTGDEAVKELFLDELKAIMKDVVAANDVRFTGRNCMMFAPLAYAYDLTKDRKYLDWGMAGLYDQLPFESAPVFDFVLAAGLLARADAAGIPEPIRQLPHTWGFKRDHTMYALDEDDRA</sequence>
<dbReference type="AlphaFoldDB" id="X1FYM1"/>
<reference evidence="1" key="1">
    <citation type="journal article" date="2014" name="Front. Microbiol.">
        <title>High frequency of phylogenetically diverse reductive dehalogenase-homologous genes in deep subseafloor sedimentary metagenomes.</title>
        <authorList>
            <person name="Kawai M."/>
            <person name="Futagami T."/>
            <person name="Toyoda A."/>
            <person name="Takaki Y."/>
            <person name="Nishi S."/>
            <person name="Hori S."/>
            <person name="Arai W."/>
            <person name="Tsubouchi T."/>
            <person name="Morono Y."/>
            <person name="Uchiyama I."/>
            <person name="Ito T."/>
            <person name="Fujiyama A."/>
            <person name="Inagaki F."/>
            <person name="Takami H."/>
        </authorList>
    </citation>
    <scope>NUCLEOTIDE SEQUENCE</scope>
    <source>
        <strain evidence="1">Expedition CK06-06</strain>
    </source>
</reference>
<proteinExistence type="predicted"/>
<gene>
    <name evidence="1" type="ORF">S03H2_37731</name>
</gene>
<comment type="caution">
    <text evidence="1">The sequence shown here is derived from an EMBL/GenBank/DDBJ whole genome shotgun (WGS) entry which is preliminary data.</text>
</comment>
<evidence type="ECO:0000313" key="1">
    <source>
        <dbReference type="EMBL" id="GAH50766.1"/>
    </source>
</evidence>